<dbReference type="Gene3D" id="3.90.226.10">
    <property type="entry name" value="2-enoyl-CoA Hydratase, Chain A, domain 1"/>
    <property type="match status" value="1"/>
</dbReference>
<evidence type="ECO:0000256" key="1">
    <source>
        <dbReference type="ARBA" id="ARBA00008683"/>
    </source>
</evidence>
<keyword evidence="3" id="KW-0378">Hydrolase</keyword>
<evidence type="ECO:0000313" key="8">
    <source>
        <dbReference type="Proteomes" id="UP000004848"/>
    </source>
</evidence>
<dbReference type="EMBL" id="AAUW01000033">
    <property type="protein sequence ID" value="EAV40342.1"/>
    <property type="molecule type" value="Genomic_DNA"/>
</dbReference>
<dbReference type="GO" id="GO:0006508">
    <property type="term" value="P:proteolysis"/>
    <property type="evidence" value="ECO:0007669"/>
    <property type="project" value="UniProtKB-KW"/>
</dbReference>
<evidence type="ECO:0000256" key="4">
    <source>
        <dbReference type="ARBA" id="ARBA00022825"/>
    </source>
</evidence>
<evidence type="ECO:0000256" key="2">
    <source>
        <dbReference type="ARBA" id="ARBA00022670"/>
    </source>
</evidence>
<feature type="region of interest" description="Disordered" evidence="5">
    <location>
        <begin position="39"/>
        <end position="58"/>
    </location>
</feature>
<sequence length="294" mass="31131">MSENFLPLLADRVLNRPLLIHPAKAETIFAVLEGRINLGGGDNQSPPDNSRFVGTYKRPSGQRTRFTRVSGNTALITVDGSLVNRGAWIGTNSGLTSYEGIAAQVDDIAADNDIRNVIIDMNSYGGEATGMSTLAAKIRKLRSTKTVIAVVNDVAASAGYGIASAADEIVVSPTSLVGSIGVVMLHLDRSNELEAKGIKPTLIHAGAKKVDGNSFEPLSDNVREDMQKDVMAFYADFLNTVEAGRSSWRLSADKARKTEADVFIGNEAISAGLADRLGTLEEVLAELAPTKGGA</sequence>
<organism evidence="7 8">
    <name type="scientific">Roseibium aggregatum (strain ATCC 25650 / DSM 13394 / JCM 20685 / NBRC 16684 / NCIMB 2208 / IAM 12614 / B1)</name>
    <name type="common">Stappia aggregata</name>
    <dbReference type="NCBI Taxonomy" id="384765"/>
    <lineage>
        <taxon>Bacteria</taxon>
        <taxon>Pseudomonadati</taxon>
        <taxon>Pseudomonadota</taxon>
        <taxon>Alphaproteobacteria</taxon>
        <taxon>Hyphomicrobiales</taxon>
        <taxon>Stappiaceae</taxon>
        <taxon>Roseibium</taxon>
    </lineage>
</organism>
<dbReference type="SUPFAM" id="SSF52096">
    <property type="entry name" value="ClpP/crotonase"/>
    <property type="match status" value="1"/>
</dbReference>
<feature type="domain" description="Peptidase S49" evidence="6">
    <location>
        <begin position="141"/>
        <end position="289"/>
    </location>
</feature>
<name>A0P3T6_ROSAI</name>
<evidence type="ECO:0000256" key="3">
    <source>
        <dbReference type="ARBA" id="ARBA00022801"/>
    </source>
</evidence>
<dbReference type="GO" id="GO:0008236">
    <property type="term" value="F:serine-type peptidase activity"/>
    <property type="evidence" value="ECO:0007669"/>
    <property type="project" value="UniProtKB-KW"/>
</dbReference>
<dbReference type="Gene3D" id="6.20.330.10">
    <property type="match status" value="1"/>
</dbReference>
<evidence type="ECO:0000256" key="5">
    <source>
        <dbReference type="SAM" id="MobiDB-lite"/>
    </source>
</evidence>
<dbReference type="Pfam" id="PF01343">
    <property type="entry name" value="Peptidase_S49"/>
    <property type="match status" value="1"/>
</dbReference>
<evidence type="ECO:0000259" key="6">
    <source>
        <dbReference type="Pfam" id="PF01343"/>
    </source>
</evidence>
<comment type="similarity">
    <text evidence="1">Belongs to the peptidase S49 family.</text>
</comment>
<dbReference type="RefSeq" id="WP_006940304.1">
    <property type="nucleotide sequence ID" value="NZ_AAUW01000033.1"/>
</dbReference>
<dbReference type="Proteomes" id="UP000004848">
    <property type="component" value="Unassembled WGS sequence"/>
</dbReference>
<dbReference type="eggNOG" id="COG0616">
    <property type="taxonomic scope" value="Bacteria"/>
</dbReference>
<evidence type="ECO:0000313" key="7">
    <source>
        <dbReference type="EMBL" id="EAV40342.1"/>
    </source>
</evidence>
<keyword evidence="4" id="KW-0720">Serine protease</keyword>
<accession>A0P3T6</accession>
<dbReference type="GeneID" id="68849999"/>
<dbReference type="OrthoDB" id="266140at2"/>
<keyword evidence="2" id="KW-0645">Protease</keyword>
<dbReference type="InterPro" id="IPR002142">
    <property type="entry name" value="Peptidase_S49"/>
</dbReference>
<comment type="caution">
    <text evidence="7">The sequence shown here is derived from an EMBL/GenBank/DDBJ whole genome shotgun (WGS) entry which is preliminary data.</text>
</comment>
<gene>
    <name evidence="7" type="ORF">SIAM614_03648</name>
</gene>
<dbReference type="CDD" id="cd07022">
    <property type="entry name" value="S49_Sppa_36K_type"/>
    <property type="match status" value="1"/>
</dbReference>
<dbReference type="AlphaFoldDB" id="A0P3T6"/>
<dbReference type="InterPro" id="IPR029045">
    <property type="entry name" value="ClpP/crotonase-like_dom_sf"/>
</dbReference>
<reference evidence="7 8" key="1">
    <citation type="submission" date="2006-05" db="EMBL/GenBank/DDBJ databases">
        <authorList>
            <person name="King G."/>
            <person name="Ferriera S."/>
            <person name="Johnson J."/>
            <person name="Kravitz S."/>
            <person name="Beeson K."/>
            <person name="Sutton G."/>
            <person name="Rogers Y.-H."/>
            <person name="Friedman R."/>
            <person name="Frazier M."/>
            <person name="Venter J.C."/>
        </authorList>
    </citation>
    <scope>NUCLEOTIDE SEQUENCE [LARGE SCALE GENOMIC DNA]</scope>
    <source>
        <strain evidence="8">ATCC 25650 / DSM 13394 / JCM 20685 / NBRC 16684 / NCIMB 2208 / IAM 12614 / B1</strain>
    </source>
</reference>
<proteinExistence type="inferred from homology"/>
<protein>
    <submittedName>
        <fullName evidence="7">Peptidase U7</fullName>
    </submittedName>
</protein>
<dbReference type="PANTHER" id="PTHR33209:SF1">
    <property type="entry name" value="PEPTIDASE S49 DOMAIN-CONTAINING PROTEIN"/>
    <property type="match status" value="1"/>
</dbReference>
<dbReference type="PANTHER" id="PTHR33209">
    <property type="entry name" value="PROTEASE 4"/>
    <property type="match status" value="1"/>
</dbReference>
<dbReference type="InterPro" id="IPR033855">
    <property type="entry name" value="Protein_C"/>
</dbReference>